<dbReference type="AlphaFoldDB" id="X0VG34"/>
<keyword evidence="4 8" id="KW-0812">Transmembrane</keyword>
<keyword evidence="6" id="KW-0406">Ion transport</keyword>
<comment type="similarity">
    <text evidence="2">Belongs to the V-ATPase 116 kDa subunit family.</text>
</comment>
<dbReference type="EMBL" id="BARS01011227">
    <property type="protein sequence ID" value="GAF99475.1"/>
    <property type="molecule type" value="Genomic_DNA"/>
</dbReference>
<reference evidence="9" key="1">
    <citation type="journal article" date="2014" name="Front. Microbiol.">
        <title>High frequency of phylogenetically diverse reductive dehalogenase-homologous genes in deep subseafloor sedimentary metagenomes.</title>
        <authorList>
            <person name="Kawai M."/>
            <person name="Futagami T."/>
            <person name="Toyoda A."/>
            <person name="Takaki Y."/>
            <person name="Nishi S."/>
            <person name="Hori S."/>
            <person name="Arai W."/>
            <person name="Tsubouchi T."/>
            <person name="Morono Y."/>
            <person name="Uchiyama I."/>
            <person name="Ito T."/>
            <person name="Fujiyama A."/>
            <person name="Inagaki F."/>
            <person name="Takami H."/>
        </authorList>
    </citation>
    <scope>NUCLEOTIDE SEQUENCE</scope>
    <source>
        <strain evidence="9">Expedition CK06-06</strain>
    </source>
</reference>
<dbReference type="GO" id="GO:0046961">
    <property type="term" value="F:proton-transporting ATPase activity, rotational mechanism"/>
    <property type="evidence" value="ECO:0007669"/>
    <property type="project" value="InterPro"/>
</dbReference>
<dbReference type="PANTHER" id="PTHR11629:SF63">
    <property type="entry name" value="V-TYPE PROTON ATPASE SUBUNIT A"/>
    <property type="match status" value="1"/>
</dbReference>
<evidence type="ECO:0000256" key="7">
    <source>
        <dbReference type="ARBA" id="ARBA00023136"/>
    </source>
</evidence>
<feature type="non-terminal residue" evidence="9">
    <location>
        <position position="1"/>
    </location>
</feature>
<accession>X0VG34</accession>
<comment type="subcellular location">
    <subcellularLocation>
        <location evidence="1">Membrane</location>
        <topology evidence="1">Multi-pass membrane protein</topology>
    </subcellularLocation>
</comment>
<gene>
    <name evidence="9" type="ORF">S01H1_20499</name>
</gene>
<organism evidence="9">
    <name type="scientific">marine sediment metagenome</name>
    <dbReference type="NCBI Taxonomy" id="412755"/>
    <lineage>
        <taxon>unclassified sequences</taxon>
        <taxon>metagenomes</taxon>
        <taxon>ecological metagenomes</taxon>
    </lineage>
</organism>
<keyword evidence="5 8" id="KW-1133">Transmembrane helix</keyword>
<evidence type="ECO:0000256" key="2">
    <source>
        <dbReference type="ARBA" id="ARBA00009904"/>
    </source>
</evidence>
<evidence type="ECO:0000256" key="4">
    <source>
        <dbReference type="ARBA" id="ARBA00022692"/>
    </source>
</evidence>
<evidence type="ECO:0000313" key="9">
    <source>
        <dbReference type="EMBL" id="GAF99475.1"/>
    </source>
</evidence>
<keyword evidence="7 8" id="KW-0472">Membrane</keyword>
<sequence>AMAINVIAKIALDIPYGVGVIAMIVVLVAGHGFNLAISGLSAFVHTLRLQYVEFFPKFLAGGGKLFEPLCKDYKHIYITKSEN</sequence>
<protein>
    <recommendedName>
        <fullName evidence="10">V-type ATP synthase subunit I</fullName>
    </recommendedName>
</protein>
<keyword evidence="3" id="KW-0813">Transport</keyword>
<dbReference type="GO" id="GO:0007035">
    <property type="term" value="P:vacuolar acidification"/>
    <property type="evidence" value="ECO:0007669"/>
    <property type="project" value="TreeGrafter"/>
</dbReference>
<evidence type="ECO:0000256" key="1">
    <source>
        <dbReference type="ARBA" id="ARBA00004141"/>
    </source>
</evidence>
<name>X0VG34_9ZZZZ</name>
<dbReference type="GO" id="GO:0016471">
    <property type="term" value="C:vacuolar proton-transporting V-type ATPase complex"/>
    <property type="evidence" value="ECO:0007669"/>
    <property type="project" value="TreeGrafter"/>
</dbReference>
<comment type="caution">
    <text evidence="9">The sequence shown here is derived from an EMBL/GenBank/DDBJ whole genome shotgun (WGS) entry which is preliminary data.</text>
</comment>
<proteinExistence type="inferred from homology"/>
<evidence type="ECO:0000256" key="8">
    <source>
        <dbReference type="SAM" id="Phobius"/>
    </source>
</evidence>
<dbReference type="GO" id="GO:0051117">
    <property type="term" value="F:ATPase binding"/>
    <property type="evidence" value="ECO:0007669"/>
    <property type="project" value="TreeGrafter"/>
</dbReference>
<evidence type="ECO:0000256" key="3">
    <source>
        <dbReference type="ARBA" id="ARBA00022448"/>
    </source>
</evidence>
<dbReference type="Pfam" id="PF01496">
    <property type="entry name" value="V_ATPase_I"/>
    <property type="match status" value="1"/>
</dbReference>
<evidence type="ECO:0000256" key="5">
    <source>
        <dbReference type="ARBA" id="ARBA00022989"/>
    </source>
</evidence>
<feature type="transmembrane region" description="Helical" evidence="8">
    <location>
        <begin position="20"/>
        <end position="44"/>
    </location>
</feature>
<dbReference type="PANTHER" id="PTHR11629">
    <property type="entry name" value="VACUOLAR PROTON ATPASES"/>
    <property type="match status" value="1"/>
</dbReference>
<evidence type="ECO:0008006" key="10">
    <source>
        <dbReference type="Google" id="ProtNLM"/>
    </source>
</evidence>
<evidence type="ECO:0000256" key="6">
    <source>
        <dbReference type="ARBA" id="ARBA00023065"/>
    </source>
</evidence>
<dbReference type="GO" id="GO:0033179">
    <property type="term" value="C:proton-transporting V-type ATPase, V0 domain"/>
    <property type="evidence" value="ECO:0007669"/>
    <property type="project" value="InterPro"/>
</dbReference>
<dbReference type="InterPro" id="IPR002490">
    <property type="entry name" value="V-ATPase_116kDa_su"/>
</dbReference>